<dbReference type="EMBL" id="MN739325">
    <property type="protein sequence ID" value="QHS98831.1"/>
    <property type="molecule type" value="Genomic_DNA"/>
</dbReference>
<dbReference type="AlphaFoldDB" id="A0A6C0C412"/>
<name>A0A6C0C412_9ZZZZ</name>
<proteinExistence type="predicted"/>
<evidence type="ECO:0000313" key="1">
    <source>
        <dbReference type="EMBL" id="QHS98831.1"/>
    </source>
</evidence>
<protein>
    <submittedName>
        <fullName evidence="1">Uncharacterized protein</fullName>
    </submittedName>
</protein>
<accession>A0A6C0C412</accession>
<organism evidence="1">
    <name type="scientific">viral metagenome</name>
    <dbReference type="NCBI Taxonomy" id="1070528"/>
    <lineage>
        <taxon>unclassified sequences</taxon>
        <taxon>metagenomes</taxon>
        <taxon>organismal metagenomes</taxon>
    </lineage>
</organism>
<sequence length="68" mass="8006">MATASTRIGWLKMMNVKNCSKIIDGNVCPCADTLRRLYLTKPRRNQSELRIKRRIEIGVKQYKKCYNE</sequence>
<reference evidence="1" key="1">
    <citation type="journal article" date="2020" name="Nature">
        <title>Giant virus diversity and host interactions through global metagenomics.</title>
        <authorList>
            <person name="Schulz F."/>
            <person name="Roux S."/>
            <person name="Paez-Espino D."/>
            <person name="Jungbluth S."/>
            <person name="Walsh D.A."/>
            <person name="Denef V.J."/>
            <person name="McMahon K.D."/>
            <person name="Konstantinidis K.T."/>
            <person name="Eloe-Fadrosh E.A."/>
            <person name="Kyrpides N.C."/>
            <person name="Woyke T."/>
        </authorList>
    </citation>
    <scope>NUCLEOTIDE SEQUENCE</scope>
    <source>
        <strain evidence="1">GVMAG-M-3300020185-18</strain>
    </source>
</reference>